<dbReference type="AlphaFoldDB" id="A0A1M5FPX4"/>
<reference evidence="2 3" key="1">
    <citation type="submission" date="2016-11" db="EMBL/GenBank/DDBJ databases">
        <authorList>
            <person name="Jaros S."/>
            <person name="Januszkiewicz K."/>
            <person name="Wedrychowicz H."/>
        </authorList>
    </citation>
    <scope>NUCLEOTIDE SEQUENCE [LARGE SCALE GENOMIC DNA]</scope>
    <source>
        <strain evidence="2 3">DSM 18119</strain>
    </source>
</reference>
<evidence type="ECO:0000313" key="3">
    <source>
        <dbReference type="Proteomes" id="UP000184048"/>
    </source>
</evidence>
<dbReference type="Proteomes" id="UP000184048">
    <property type="component" value="Unassembled WGS sequence"/>
</dbReference>
<protein>
    <submittedName>
        <fullName evidence="2">Uncharacterized protein</fullName>
    </submittedName>
</protein>
<feature type="transmembrane region" description="Helical" evidence="1">
    <location>
        <begin position="149"/>
        <end position="170"/>
    </location>
</feature>
<organism evidence="2 3">
    <name type="scientific">Flavisolibacter ginsengisoli DSM 18119</name>
    <dbReference type="NCBI Taxonomy" id="1121884"/>
    <lineage>
        <taxon>Bacteria</taxon>
        <taxon>Pseudomonadati</taxon>
        <taxon>Bacteroidota</taxon>
        <taxon>Chitinophagia</taxon>
        <taxon>Chitinophagales</taxon>
        <taxon>Chitinophagaceae</taxon>
        <taxon>Flavisolibacter</taxon>
    </lineage>
</organism>
<sequence length="547" mass="61871">MAHIPKLKTLLIPLFLLAISAGCHNYYMVTTKKKDPAVIDSLHTVNRDFILRNGNKAYYMKMGAMSEDRKTVQVTLDSLSFIHQVYIKNGPKQNLKYRKPSQEGVLNEVHFYIPYDSSIQIPSSYTLSLDKVQKIEVIEKDKKRTTNSYVIGAIGYTIGAIAVAAIIIAATKSSCPFVSADDGNSFSLQGEIYGGAIYPQLARHDYLPLKLAPSANGTYRIKISNELKEIQYTDLAELWVVTHQPGTKVLAGENGELFSIAEPQSPVEATFRHHNDALKNISEANDLRLFYFDDTASRDGVNELHVTFRKPPEAHKAKLLLTLKNSYFLDYLYGELAKGFGKYYATYMRKQHKKTAAELLKWVSEQKLPLEISIKTTGGWKKVQELTTIGPVTTREVVVPLDLTGINSKEVQLRFSSGFMFWEIDALAIDYSNNTDFTVEKLSLSQATDETGKDIRTLLNKEDGQYLEQPEIGNVATLEYNAGNKQEGMEYSYVFHTKGYYQHIRNFTGKANVKFLKQFTKPNAFPMYGMERYKLQHQANPMLFASN</sequence>
<gene>
    <name evidence="2" type="ORF">SAMN02745131_03898</name>
</gene>
<dbReference type="PROSITE" id="PS51257">
    <property type="entry name" value="PROKAR_LIPOPROTEIN"/>
    <property type="match status" value="1"/>
</dbReference>
<proteinExistence type="predicted"/>
<dbReference type="RefSeq" id="WP_139256504.1">
    <property type="nucleotide sequence ID" value="NZ_FQUU01000024.1"/>
</dbReference>
<keyword evidence="1" id="KW-0812">Transmembrane</keyword>
<evidence type="ECO:0000313" key="2">
    <source>
        <dbReference type="EMBL" id="SHF93536.1"/>
    </source>
</evidence>
<accession>A0A1M5FPX4</accession>
<name>A0A1M5FPX4_9BACT</name>
<keyword evidence="3" id="KW-1185">Reference proteome</keyword>
<keyword evidence="1" id="KW-1133">Transmembrane helix</keyword>
<dbReference type="EMBL" id="FQUU01000024">
    <property type="protein sequence ID" value="SHF93536.1"/>
    <property type="molecule type" value="Genomic_DNA"/>
</dbReference>
<dbReference type="OrthoDB" id="621906at2"/>
<evidence type="ECO:0000256" key="1">
    <source>
        <dbReference type="SAM" id="Phobius"/>
    </source>
</evidence>
<keyword evidence="1" id="KW-0472">Membrane</keyword>